<dbReference type="Gene3D" id="3.10.450.610">
    <property type="match status" value="1"/>
</dbReference>
<accession>A0A7X0UAW6</accession>
<sequence>MTNHSSGSRNFWHHRRVPFPLPAGPQAHSPDGYLRLCANELAALDWVLAYLAEDPRMDGMRCGAAEWCAFKDGQVFSLGWDWFQVDNQGARIDVHAGIRTNIQIRDRQGYDLPMPASQRHLVGAICRLPWQPVP</sequence>
<dbReference type="Pfam" id="PF16245">
    <property type="entry name" value="DUF4902"/>
    <property type="match status" value="1"/>
</dbReference>
<reference evidence="1 2" key="1">
    <citation type="submission" date="2020-08" db="EMBL/GenBank/DDBJ databases">
        <title>Functional genomics of gut bacteria from endangered species of beetles.</title>
        <authorList>
            <person name="Carlos-Shanley C."/>
        </authorList>
    </citation>
    <scope>NUCLEOTIDE SEQUENCE [LARGE SCALE GENOMIC DNA]</scope>
    <source>
        <strain evidence="1 2">S00198</strain>
    </source>
</reference>
<dbReference type="AlphaFoldDB" id="A0A7X0UAW6"/>
<organism evidence="1 2">
    <name type="scientific">Acidovorax soli</name>
    <dbReference type="NCBI Taxonomy" id="592050"/>
    <lineage>
        <taxon>Bacteria</taxon>
        <taxon>Pseudomonadati</taxon>
        <taxon>Pseudomonadota</taxon>
        <taxon>Betaproteobacteria</taxon>
        <taxon>Burkholderiales</taxon>
        <taxon>Comamonadaceae</taxon>
        <taxon>Acidovorax</taxon>
    </lineage>
</organism>
<name>A0A7X0UAW6_9BURK</name>
<evidence type="ECO:0000313" key="1">
    <source>
        <dbReference type="EMBL" id="MBB6561691.1"/>
    </source>
</evidence>
<evidence type="ECO:0008006" key="3">
    <source>
        <dbReference type="Google" id="ProtNLM"/>
    </source>
</evidence>
<dbReference type="EMBL" id="JACHLK010000009">
    <property type="protein sequence ID" value="MBB6561691.1"/>
    <property type="molecule type" value="Genomic_DNA"/>
</dbReference>
<protein>
    <recommendedName>
        <fullName evidence="3">DUF4902 domain-containing protein</fullName>
    </recommendedName>
</protein>
<dbReference type="InterPro" id="IPR032598">
    <property type="entry name" value="RsaM-like"/>
</dbReference>
<evidence type="ECO:0000313" key="2">
    <source>
        <dbReference type="Proteomes" id="UP000575083"/>
    </source>
</evidence>
<keyword evidence="2" id="KW-1185">Reference proteome</keyword>
<dbReference type="Proteomes" id="UP000575083">
    <property type="component" value="Unassembled WGS sequence"/>
</dbReference>
<gene>
    <name evidence="1" type="ORF">HNP48_004385</name>
</gene>
<proteinExistence type="predicted"/>
<comment type="caution">
    <text evidence="1">The sequence shown here is derived from an EMBL/GenBank/DDBJ whole genome shotgun (WGS) entry which is preliminary data.</text>
</comment>
<dbReference type="RefSeq" id="WP_184860965.1">
    <property type="nucleotide sequence ID" value="NZ_JACHLK010000009.1"/>
</dbReference>